<feature type="chain" id="PRO_5012549060" evidence="1">
    <location>
        <begin position="25"/>
        <end position="112"/>
    </location>
</feature>
<dbReference type="Proteomes" id="UP000192132">
    <property type="component" value="Unassembled WGS sequence"/>
</dbReference>
<evidence type="ECO:0000313" key="2">
    <source>
        <dbReference type="EMBL" id="ONG39836.1"/>
    </source>
</evidence>
<protein>
    <submittedName>
        <fullName evidence="2">Uncharacterized protein</fullName>
    </submittedName>
</protein>
<dbReference type="STRING" id="1907941.BKE30_08660"/>
<dbReference type="EMBL" id="MLCN01000022">
    <property type="protein sequence ID" value="ONG39836.1"/>
    <property type="molecule type" value="Genomic_DNA"/>
</dbReference>
<proteinExistence type="predicted"/>
<comment type="caution">
    <text evidence="2">The sequence shown here is derived from an EMBL/GenBank/DDBJ whole genome shotgun (WGS) entry which is preliminary data.</text>
</comment>
<evidence type="ECO:0000313" key="3">
    <source>
        <dbReference type="Proteomes" id="UP000192132"/>
    </source>
</evidence>
<organism evidence="2 3">
    <name type="scientific">Alkanindiges hydrocarboniclasticus</name>
    <dbReference type="NCBI Taxonomy" id="1907941"/>
    <lineage>
        <taxon>Bacteria</taxon>
        <taxon>Pseudomonadati</taxon>
        <taxon>Pseudomonadota</taxon>
        <taxon>Gammaproteobacteria</taxon>
        <taxon>Moraxellales</taxon>
        <taxon>Moraxellaceae</taxon>
        <taxon>Alkanindiges</taxon>
    </lineage>
</organism>
<keyword evidence="3" id="KW-1185">Reference proteome</keyword>
<gene>
    <name evidence="2" type="ORF">BKE30_08660</name>
</gene>
<keyword evidence="1" id="KW-0732">Signal</keyword>
<dbReference type="OrthoDB" id="6691870at2"/>
<name>A0A1S8CUK4_9GAMM</name>
<feature type="signal peptide" evidence="1">
    <location>
        <begin position="1"/>
        <end position="24"/>
    </location>
</feature>
<evidence type="ECO:0000256" key="1">
    <source>
        <dbReference type="SAM" id="SignalP"/>
    </source>
</evidence>
<reference evidence="2 3" key="1">
    <citation type="submission" date="2016-10" db="EMBL/GenBank/DDBJ databases">
        <title>Draft Genome sequence of Alkanindiges sp. strain H1.</title>
        <authorList>
            <person name="Subhash Y."/>
            <person name="Lee S."/>
        </authorList>
    </citation>
    <scope>NUCLEOTIDE SEQUENCE [LARGE SCALE GENOMIC DNA]</scope>
    <source>
        <strain evidence="2 3">H1</strain>
    </source>
</reference>
<accession>A0A1S8CUK4</accession>
<sequence>MINQSVKKIIFTIIGSLFICVANAATGHYYLHGITEVGSEMRLYPDGNYQAILVYGATDIESSGTWQQKDNIIKLQPNEQQQSIFKDLKLILQQDKLYPQDSPLSEGYYQSE</sequence>
<dbReference type="RefSeq" id="WP_076878201.1">
    <property type="nucleotide sequence ID" value="NZ_MLCN01000022.1"/>
</dbReference>
<dbReference type="AlphaFoldDB" id="A0A1S8CUK4"/>